<dbReference type="Pfam" id="PF01613">
    <property type="entry name" value="Flavin_Reduct"/>
    <property type="match status" value="1"/>
</dbReference>
<dbReference type="GO" id="GO:0016646">
    <property type="term" value="F:oxidoreductase activity, acting on the CH-NH group of donors, NAD or NADP as acceptor"/>
    <property type="evidence" value="ECO:0007669"/>
    <property type="project" value="UniProtKB-ARBA"/>
</dbReference>
<dbReference type="Gene3D" id="2.30.110.10">
    <property type="entry name" value="Electron Transport, Fmn-binding Protein, Chain A"/>
    <property type="match status" value="1"/>
</dbReference>
<organism evidence="6 7">
    <name type="scientific">Aliidiomarina taiwanensis</name>
    <dbReference type="NCBI Taxonomy" id="946228"/>
    <lineage>
        <taxon>Bacteria</taxon>
        <taxon>Pseudomonadati</taxon>
        <taxon>Pseudomonadota</taxon>
        <taxon>Gammaproteobacteria</taxon>
        <taxon>Alteromonadales</taxon>
        <taxon>Idiomarinaceae</taxon>
        <taxon>Aliidiomarina</taxon>
    </lineage>
</organism>
<dbReference type="InterPro" id="IPR002563">
    <property type="entry name" value="Flavin_Rdtase-like_dom"/>
</dbReference>
<dbReference type="PANTHER" id="PTHR33798:SF5">
    <property type="entry name" value="FLAVIN REDUCTASE LIKE DOMAIN-CONTAINING PROTEIN"/>
    <property type="match status" value="1"/>
</dbReference>
<dbReference type="SMART" id="SM00903">
    <property type="entry name" value="Flavin_Reduct"/>
    <property type="match status" value="1"/>
</dbReference>
<dbReference type="PANTHER" id="PTHR33798">
    <property type="entry name" value="FLAVOPROTEIN OXYGENASE"/>
    <property type="match status" value="1"/>
</dbReference>
<proteinExistence type="inferred from homology"/>
<keyword evidence="3" id="KW-0288">FMN</keyword>
<evidence type="ECO:0000256" key="1">
    <source>
        <dbReference type="ARBA" id="ARBA00001917"/>
    </source>
</evidence>
<dbReference type="EMBL" id="PIPQ01000001">
    <property type="protein sequence ID" value="RUO44185.1"/>
    <property type="molecule type" value="Genomic_DNA"/>
</dbReference>
<dbReference type="Proteomes" id="UP000286976">
    <property type="component" value="Unassembled WGS sequence"/>
</dbReference>
<comment type="similarity">
    <text evidence="4">Belongs to the flavoredoxin family.</text>
</comment>
<evidence type="ECO:0000313" key="6">
    <source>
        <dbReference type="EMBL" id="RUO44185.1"/>
    </source>
</evidence>
<keyword evidence="2" id="KW-0285">Flavoprotein</keyword>
<dbReference type="GO" id="GO:0010181">
    <property type="term" value="F:FMN binding"/>
    <property type="evidence" value="ECO:0007669"/>
    <property type="project" value="InterPro"/>
</dbReference>
<evidence type="ECO:0000256" key="3">
    <source>
        <dbReference type="ARBA" id="ARBA00022643"/>
    </source>
</evidence>
<dbReference type="OrthoDB" id="9794638at2"/>
<sequence>MIIELASMSKNQVYHTMTQTLVPRPIAWVLSQHTQGHLNLAPFSYFTAVSSKPPLLMFSVDEKSPGELKDTAANIQASPYFVVHIASAEQAEAVTETSRTLPATESELANIDMPTVPFEGFPLPRLAEAPVAYGCKRHSTYQLPGSSQTLVFGEVECIYIADHCAERIEFTDKQGQQRTRIQVSAEAINPLSRLGAGEYGSLGPIKSVPRPR</sequence>
<accession>A0A432X9T9</accession>
<dbReference type="InterPro" id="IPR012349">
    <property type="entry name" value="Split_barrel_FMN-bd"/>
</dbReference>
<dbReference type="RefSeq" id="WP_126756581.1">
    <property type="nucleotide sequence ID" value="NZ_PIPQ01000001.1"/>
</dbReference>
<comment type="caution">
    <text evidence="6">The sequence shown here is derived from an EMBL/GenBank/DDBJ whole genome shotgun (WGS) entry which is preliminary data.</text>
</comment>
<evidence type="ECO:0000259" key="5">
    <source>
        <dbReference type="SMART" id="SM00903"/>
    </source>
</evidence>
<evidence type="ECO:0000256" key="2">
    <source>
        <dbReference type="ARBA" id="ARBA00022630"/>
    </source>
</evidence>
<evidence type="ECO:0000256" key="4">
    <source>
        <dbReference type="ARBA" id="ARBA00038054"/>
    </source>
</evidence>
<comment type="cofactor">
    <cofactor evidence="1">
        <name>FMN</name>
        <dbReference type="ChEBI" id="CHEBI:58210"/>
    </cofactor>
</comment>
<dbReference type="AlphaFoldDB" id="A0A432X9T9"/>
<reference evidence="6 7" key="1">
    <citation type="journal article" date="2011" name="Front. Microbiol.">
        <title>Genomic signatures of strain selection and enhancement in Bacillus atrophaeus var. globigii, a historical biowarfare simulant.</title>
        <authorList>
            <person name="Gibbons H.S."/>
            <person name="Broomall S.M."/>
            <person name="McNew L.A."/>
            <person name="Daligault H."/>
            <person name="Chapman C."/>
            <person name="Bruce D."/>
            <person name="Karavis M."/>
            <person name="Krepps M."/>
            <person name="McGregor P.A."/>
            <person name="Hong C."/>
            <person name="Park K.H."/>
            <person name="Akmal A."/>
            <person name="Feldman A."/>
            <person name="Lin J.S."/>
            <person name="Chang W.E."/>
            <person name="Higgs B.W."/>
            <person name="Demirev P."/>
            <person name="Lindquist J."/>
            <person name="Liem A."/>
            <person name="Fochler E."/>
            <person name="Read T.D."/>
            <person name="Tapia R."/>
            <person name="Johnson S."/>
            <person name="Bishop-Lilly K.A."/>
            <person name="Detter C."/>
            <person name="Han C."/>
            <person name="Sozhamannan S."/>
            <person name="Rosenzweig C.N."/>
            <person name="Skowronski E.W."/>
        </authorList>
    </citation>
    <scope>NUCLEOTIDE SEQUENCE [LARGE SCALE GENOMIC DNA]</scope>
    <source>
        <strain evidence="6 7">AIT1</strain>
    </source>
</reference>
<evidence type="ECO:0000313" key="7">
    <source>
        <dbReference type="Proteomes" id="UP000286976"/>
    </source>
</evidence>
<dbReference type="SUPFAM" id="SSF50475">
    <property type="entry name" value="FMN-binding split barrel"/>
    <property type="match status" value="1"/>
</dbReference>
<keyword evidence="7" id="KW-1185">Reference proteome</keyword>
<name>A0A432X9T9_9GAMM</name>
<protein>
    <submittedName>
        <fullName evidence="6">Flavin reductase family protein</fullName>
    </submittedName>
</protein>
<gene>
    <name evidence="6" type="ORF">CWE15_03185</name>
</gene>
<feature type="domain" description="Flavin reductase like" evidence="5">
    <location>
        <begin position="21"/>
        <end position="177"/>
    </location>
</feature>